<dbReference type="EMBL" id="NUJQ01000049">
    <property type="protein sequence ID" value="PGQ05188.1"/>
    <property type="molecule type" value="Genomic_DNA"/>
</dbReference>
<evidence type="ECO:0000313" key="1">
    <source>
        <dbReference type="EMBL" id="PGQ05188.1"/>
    </source>
</evidence>
<accession>A0A2C0EG63</accession>
<dbReference type="Proteomes" id="UP000221438">
    <property type="component" value="Unassembled WGS sequence"/>
</dbReference>
<protein>
    <submittedName>
        <fullName evidence="1">Uncharacterized protein</fullName>
    </submittedName>
</protein>
<evidence type="ECO:0000313" key="2">
    <source>
        <dbReference type="Proteomes" id="UP000221438"/>
    </source>
</evidence>
<comment type="caution">
    <text evidence="1">The sequence shown here is derived from an EMBL/GenBank/DDBJ whole genome shotgun (WGS) entry which is preliminary data.</text>
</comment>
<organism evidence="1 2">
    <name type="scientific">Bacillus cereus</name>
    <dbReference type="NCBI Taxonomy" id="1396"/>
    <lineage>
        <taxon>Bacteria</taxon>
        <taxon>Bacillati</taxon>
        <taxon>Bacillota</taxon>
        <taxon>Bacilli</taxon>
        <taxon>Bacillales</taxon>
        <taxon>Bacillaceae</taxon>
        <taxon>Bacillus</taxon>
        <taxon>Bacillus cereus group</taxon>
    </lineage>
</organism>
<dbReference type="RefSeq" id="WP_097832519.1">
    <property type="nucleotide sequence ID" value="NZ_NTUE01000010.1"/>
</dbReference>
<gene>
    <name evidence="1" type="ORF">COA08_27505</name>
</gene>
<dbReference type="AlphaFoldDB" id="A0A2C0EG63"/>
<proteinExistence type="predicted"/>
<reference evidence="1 2" key="1">
    <citation type="submission" date="2017-09" db="EMBL/GenBank/DDBJ databases">
        <title>Large-scale bioinformatics analysis of Bacillus genomes uncovers conserved roles of natural products in bacterial physiology.</title>
        <authorList>
            <consortium name="Agbiome Team Llc"/>
            <person name="Bleich R.M."/>
            <person name="Grubbs K.J."/>
            <person name="Santa Maria K.C."/>
            <person name="Allen S.E."/>
            <person name="Farag S."/>
            <person name="Shank E.A."/>
            <person name="Bowers A."/>
        </authorList>
    </citation>
    <scope>NUCLEOTIDE SEQUENCE [LARGE SCALE GENOMIC DNA]</scope>
    <source>
        <strain evidence="1 2">AFS046104</strain>
    </source>
</reference>
<name>A0A2C0EG63_BACCE</name>
<sequence>MAWNTRFDIDSESGNFIVTSEDGIIELSPRYKVLERYKFQTFWSYTNDLIEFTMDGHDAMLLLEAADEPLHNLAVKVKNHHFSVMKYERM</sequence>